<reference evidence="2" key="1">
    <citation type="submission" date="2021-03" db="EMBL/GenBank/DDBJ databases">
        <title>Draft genome sequence of rust myrtle Austropuccinia psidii MF-1, a brazilian biotype.</title>
        <authorList>
            <person name="Quecine M.C."/>
            <person name="Pachon D.M.R."/>
            <person name="Bonatelli M.L."/>
            <person name="Correr F.H."/>
            <person name="Franceschini L.M."/>
            <person name="Leite T.F."/>
            <person name="Margarido G.R.A."/>
            <person name="Almeida C.A."/>
            <person name="Ferrarezi J.A."/>
            <person name="Labate C.A."/>
        </authorList>
    </citation>
    <scope>NUCLEOTIDE SEQUENCE</scope>
    <source>
        <strain evidence="2">MF-1</strain>
    </source>
</reference>
<dbReference type="EMBL" id="AVOT02137827">
    <property type="protein sequence ID" value="MBW0590313.1"/>
    <property type="molecule type" value="Genomic_DNA"/>
</dbReference>
<evidence type="ECO:0000256" key="1">
    <source>
        <dbReference type="SAM" id="MobiDB-lite"/>
    </source>
</evidence>
<evidence type="ECO:0000313" key="3">
    <source>
        <dbReference type="Proteomes" id="UP000765509"/>
    </source>
</evidence>
<protein>
    <submittedName>
        <fullName evidence="2">Uncharacterized protein</fullName>
    </submittedName>
</protein>
<dbReference type="AlphaFoldDB" id="A0A9Q3Q9D3"/>
<gene>
    <name evidence="2" type="ORF">O181_130028</name>
</gene>
<dbReference type="Proteomes" id="UP000765509">
    <property type="component" value="Unassembled WGS sequence"/>
</dbReference>
<name>A0A9Q3Q9D3_9BASI</name>
<organism evidence="2 3">
    <name type="scientific">Austropuccinia psidii MF-1</name>
    <dbReference type="NCBI Taxonomy" id="1389203"/>
    <lineage>
        <taxon>Eukaryota</taxon>
        <taxon>Fungi</taxon>
        <taxon>Dikarya</taxon>
        <taxon>Basidiomycota</taxon>
        <taxon>Pucciniomycotina</taxon>
        <taxon>Pucciniomycetes</taxon>
        <taxon>Pucciniales</taxon>
        <taxon>Sphaerophragmiaceae</taxon>
        <taxon>Austropuccinia</taxon>
    </lineage>
</organism>
<accession>A0A9Q3Q9D3</accession>
<comment type="caution">
    <text evidence="2">The sequence shown here is derived from an EMBL/GenBank/DDBJ whole genome shotgun (WGS) entry which is preliminary data.</text>
</comment>
<evidence type="ECO:0000313" key="2">
    <source>
        <dbReference type="EMBL" id="MBW0590313.1"/>
    </source>
</evidence>
<proteinExistence type="predicted"/>
<feature type="region of interest" description="Disordered" evidence="1">
    <location>
        <begin position="1"/>
        <end position="87"/>
    </location>
</feature>
<sequence>MPKAPLDSTPTVPQLRAHLDREPIMVGEAPSRKEVRGPRRTTLKGLGEYDADEEENSVEEKGSSGTEASPVSVGKSSGTGGPIIAQSNQPETSLLAIMQQMTQMMANLQESIRPPAFITPSMEAPDYLYWTQPFKFRSFIQSIQLIFHNYRANLSEDKKKVLYATSFLTGRVSQGLFEVKRAWHSVNWDSLMEGSKIR</sequence>
<keyword evidence="3" id="KW-1185">Reference proteome</keyword>